<dbReference type="InterPro" id="IPR013223">
    <property type="entry name" value="RNase_B_OB_dom"/>
</dbReference>
<evidence type="ECO:0000256" key="5">
    <source>
        <dbReference type="ARBA" id="ARBA00022801"/>
    </source>
</evidence>
<protein>
    <recommendedName>
        <fullName evidence="8">Ribonuclease R</fullName>
        <shortName evidence="8">RNase R</shortName>
        <ecNumber evidence="8">3.1.13.1</ecNumber>
    </recommendedName>
</protein>
<comment type="subcellular location">
    <subcellularLocation>
        <location evidence="2 8">Cytoplasm</location>
    </subcellularLocation>
</comment>
<comment type="caution">
    <text evidence="11">The sequence shown here is derived from an EMBL/GenBank/DDBJ whole genome shotgun (WGS) entry which is preliminary data.</text>
</comment>
<dbReference type="Pfam" id="PF00575">
    <property type="entry name" value="S1"/>
    <property type="match status" value="1"/>
</dbReference>
<dbReference type="RefSeq" id="WP_008826685.1">
    <property type="nucleotide sequence ID" value="NZ_AFNU02000002.1"/>
</dbReference>
<dbReference type="InParanoid" id="U2DYJ0"/>
<dbReference type="PANTHER" id="PTHR23355:SF9">
    <property type="entry name" value="DIS3-LIKE EXONUCLEASE 2"/>
    <property type="match status" value="1"/>
</dbReference>
<dbReference type="Pfam" id="PF17876">
    <property type="entry name" value="CSD2"/>
    <property type="match status" value="1"/>
</dbReference>
<organism evidence="11 12">
    <name type="scientific">Haloplasma contractile SSD-17B</name>
    <dbReference type="NCBI Taxonomy" id="1033810"/>
    <lineage>
        <taxon>Bacteria</taxon>
        <taxon>Bacillati</taxon>
        <taxon>Mycoplasmatota</taxon>
        <taxon>Mollicutes</taxon>
        <taxon>Haloplasmatales</taxon>
        <taxon>Haloplasmataceae</taxon>
        <taxon>Haloplasma</taxon>
    </lineage>
</organism>
<dbReference type="InterPro" id="IPR003029">
    <property type="entry name" value="S1_domain"/>
</dbReference>
<reference evidence="11 12" key="1">
    <citation type="journal article" date="2011" name="J. Bacteriol.">
        <title>Genome sequence of Haloplasma contractile, an unusual contractile bacterium from a deep-sea anoxic brine lake.</title>
        <authorList>
            <person name="Antunes A."/>
            <person name="Alam I."/>
            <person name="El Dorry H."/>
            <person name="Siam R."/>
            <person name="Robertson A."/>
            <person name="Bajic V.B."/>
            <person name="Stingl U."/>
        </authorList>
    </citation>
    <scope>NUCLEOTIDE SEQUENCE [LARGE SCALE GENOMIC DNA]</scope>
    <source>
        <strain evidence="11 12">SSD-17B</strain>
    </source>
</reference>
<dbReference type="GO" id="GO:0003723">
    <property type="term" value="F:RNA binding"/>
    <property type="evidence" value="ECO:0007669"/>
    <property type="project" value="UniProtKB-UniRule"/>
</dbReference>
<feature type="domain" description="S1 motif" evidence="10">
    <location>
        <begin position="622"/>
        <end position="702"/>
    </location>
</feature>
<evidence type="ECO:0000259" key="10">
    <source>
        <dbReference type="PROSITE" id="PS50126"/>
    </source>
</evidence>
<evidence type="ECO:0000313" key="12">
    <source>
        <dbReference type="Proteomes" id="UP000005707"/>
    </source>
</evidence>
<dbReference type="InterPro" id="IPR012340">
    <property type="entry name" value="NA-bd_OB-fold"/>
</dbReference>
<evidence type="ECO:0000256" key="9">
    <source>
        <dbReference type="SAM" id="MobiDB-lite"/>
    </source>
</evidence>
<dbReference type="GO" id="GO:0008859">
    <property type="term" value="F:exoribonuclease II activity"/>
    <property type="evidence" value="ECO:0007669"/>
    <property type="project" value="UniProtKB-UniRule"/>
</dbReference>
<feature type="compositionally biased region" description="Basic residues" evidence="9">
    <location>
        <begin position="742"/>
        <end position="756"/>
    </location>
</feature>
<dbReference type="STRING" id="1033810.HLPCO_000951"/>
<evidence type="ECO:0000256" key="7">
    <source>
        <dbReference type="ARBA" id="ARBA00022884"/>
    </source>
</evidence>
<gene>
    <name evidence="8 11" type="primary">rnr</name>
    <name evidence="11" type="ORF">HLPCO_000951</name>
</gene>
<dbReference type="FunFam" id="2.40.50.140:FF:000273">
    <property type="entry name" value="Ribonuclease R"/>
    <property type="match status" value="1"/>
</dbReference>
<dbReference type="EMBL" id="AFNU02000002">
    <property type="protein sequence ID" value="ERJ13322.1"/>
    <property type="molecule type" value="Genomic_DNA"/>
</dbReference>
<proteinExistence type="inferred from homology"/>
<dbReference type="Pfam" id="PF00773">
    <property type="entry name" value="RNB"/>
    <property type="match status" value="1"/>
</dbReference>
<dbReference type="Gene3D" id="2.40.50.140">
    <property type="entry name" value="Nucleic acid-binding proteins"/>
    <property type="match status" value="2"/>
</dbReference>
<evidence type="ECO:0000256" key="6">
    <source>
        <dbReference type="ARBA" id="ARBA00022839"/>
    </source>
</evidence>
<evidence type="ECO:0000256" key="4">
    <source>
        <dbReference type="ARBA" id="ARBA00022722"/>
    </source>
</evidence>
<dbReference type="SUPFAM" id="SSF50249">
    <property type="entry name" value="Nucleic acid-binding proteins"/>
    <property type="match status" value="4"/>
</dbReference>
<dbReference type="PANTHER" id="PTHR23355">
    <property type="entry name" value="RIBONUCLEASE"/>
    <property type="match status" value="1"/>
</dbReference>
<keyword evidence="7 8" id="KW-0694">RNA-binding</keyword>
<dbReference type="GO" id="GO:0005829">
    <property type="term" value="C:cytosol"/>
    <property type="evidence" value="ECO:0007669"/>
    <property type="project" value="TreeGrafter"/>
</dbReference>
<evidence type="ECO:0000256" key="3">
    <source>
        <dbReference type="ARBA" id="ARBA00022490"/>
    </source>
</evidence>
<evidence type="ECO:0000313" key="11">
    <source>
        <dbReference type="EMBL" id="ERJ13322.1"/>
    </source>
</evidence>
<sequence>MKEKLLNLFKDEAFERSTVEEISEKLNIEGADEFKKLVKTVVALEDEGILYRDKNDAFDLIERFGFYKGHILVHQKGFAFVEVLDHDMDDIFIPKDNINGALHKDIVLVRIAGKRKGASKEGEVVKVYERGIKEVIGVYDEVKGVGYVIPDNKKYQVEVIVNKNNSKGAIPEHKVKVEIINFISESKVEGKVTEILGHKNDPGIDILSAVYKYGIPTDFEPETLKQAEEIPDVITDKDLEGRRDLRDQTIVTIDGADAKDLDDAVTVTKLDNGNYKLGVHIADVSYYVREGDPIDREAFNRGTSVYLVDRVIPMIPHRLSNGICSLNPQVNRLVLSCEMEIDQTGDVVEHEIFQSVIKTTERMTYNAVNEILLDKNEQTRERYKDLIPLFERMHELFKILKKRRTNRGAINFETNEARIIVDEDGKPYDIKVRKRRDAEKIIEEFMLVANETVAEHFHWLNFPFIYRIHEDPKPEKLKRFYKVLNGLGYKIKGKENTVHPKAFQGILETVKGEPEEAVVNTLLVRSMAKAKYSEQSVGHYGLATEFYTHFTSPIRRYPDTIVHRLIREYIINGKIDEQNLTRWGAIMPEIGLQTSKRERDAIDCEREVDDMKKAEYMEDKVGMEFDGIISSVTSWGIYVELENTIEGLVHVLDLTDDYYEYDEDTVSLIGKRTKKIFRLGDTVRVKVISASKEEREVDFEIVGVKSRKHRPKKVVEVKGGNGNGGKKPKRKPMSRKDDKNGKNQKARKPKNKTLEQ</sequence>
<comment type="function">
    <text evidence="8">3'-5' exoribonuclease that releases 5'-nucleoside monophosphates and is involved in maturation of structured RNAs.</text>
</comment>
<keyword evidence="4 8" id="KW-0540">Nuclease</keyword>
<dbReference type="PROSITE" id="PS50126">
    <property type="entry name" value="S1"/>
    <property type="match status" value="1"/>
</dbReference>
<dbReference type="OrthoDB" id="9764149at2"/>
<dbReference type="InterPro" id="IPR011805">
    <property type="entry name" value="RNase_R"/>
</dbReference>
<dbReference type="SMART" id="SM00955">
    <property type="entry name" value="RNB"/>
    <property type="match status" value="1"/>
</dbReference>
<dbReference type="InterPro" id="IPR004476">
    <property type="entry name" value="RNase_II/RNase_R"/>
</dbReference>
<dbReference type="Proteomes" id="UP000005707">
    <property type="component" value="Unassembled WGS sequence"/>
</dbReference>
<feature type="region of interest" description="Disordered" evidence="9">
    <location>
        <begin position="706"/>
        <end position="756"/>
    </location>
</feature>
<dbReference type="InterPro" id="IPR040476">
    <property type="entry name" value="CSD2"/>
</dbReference>
<reference evidence="11 12" key="2">
    <citation type="journal article" date="2013" name="PLoS ONE">
        <title>INDIGO - INtegrated Data Warehouse of MIcrobial GenOmes with Examples from the Red Sea Extremophiles.</title>
        <authorList>
            <person name="Alam I."/>
            <person name="Antunes A."/>
            <person name="Kamau A.A."/>
            <person name="Ba Alawi W."/>
            <person name="Kalkatawi M."/>
            <person name="Stingl U."/>
            <person name="Bajic V.B."/>
        </authorList>
    </citation>
    <scope>NUCLEOTIDE SEQUENCE [LARGE SCALE GENOMIC DNA]</scope>
    <source>
        <strain evidence="11 12">SSD-17B</strain>
    </source>
</reference>
<comment type="similarity">
    <text evidence="8">Belongs to the RNR ribonuclease family. RNase R subfamily.</text>
</comment>
<dbReference type="Pfam" id="PF08206">
    <property type="entry name" value="OB_RNB"/>
    <property type="match status" value="1"/>
</dbReference>
<comment type="catalytic activity">
    <reaction evidence="1 8">
        <text>Exonucleolytic cleavage in the 3'- to 5'-direction to yield nucleoside 5'-phosphates.</text>
        <dbReference type="EC" id="3.1.13.1"/>
    </reaction>
</comment>
<evidence type="ECO:0000256" key="1">
    <source>
        <dbReference type="ARBA" id="ARBA00001849"/>
    </source>
</evidence>
<dbReference type="SMART" id="SM00316">
    <property type="entry name" value="S1"/>
    <property type="match status" value="1"/>
</dbReference>
<evidence type="ECO:0000256" key="8">
    <source>
        <dbReference type="HAMAP-Rule" id="MF_01895"/>
    </source>
</evidence>
<dbReference type="NCBIfam" id="TIGR02063">
    <property type="entry name" value="RNase_R"/>
    <property type="match status" value="1"/>
</dbReference>
<dbReference type="FunCoup" id="U2DYJ0">
    <property type="interactions" value="278"/>
</dbReference>
<keyword evidence="5 8" id="KW-0378">Hydrolase</keyword>
<dbReference type="eggNOG" id="COG0557">
    <property type="taxonomic scope" value="Bacteria"/>
</dbReference>
<keyword evidence="12" id="KW-1185">Reference proteome</keyword>
<dbReference type="EC" id="3.1.13.1" evidence="8"/>
<dbReference type="CDD" id="cd04471">
    <property type="entry name" value="S1_RNase_R"/>
    <property type="match status" value="1"/>
</dbReference>
<keyword evidence="6 8" id="KW-0269">Exonuclease</keyword>
<dbReference type="HAMAP" id="MF_01895">
    <property type="entry name" value="RNase_R"/>
    <property type="match status" value="1"/>
</dbReference>
<dbReference type="GO" id="GO:0006402">
    <property type="term" value="P:mRNA catabolic process"/>
    <property type="evidence" value="ECO:0007669"/>
    <property type="project" value="TreeGrafter"/>
</dbReference>
<evidence type="ECO:0000256" key="2">
    <source>
        <dbReference type="ARBA" id="ARBA00004496"/>
    </source>
</evidence>
<dbReference type="AlphaFoldDB" id="U2DYJ0"/>
<dbReference type="NCBIfam" id="TIGR00358">
    <property type="entry name" value="3_prime_RNase"/>
    <property type="match status" value="1"/>
</dbReference>
<dbReference type="InterPro" id="IPR050180">
    <property type="entry name" value="RNR_Ribonuclease"/>
</dbReference>
<name>U2DYJ0_9MOLU</name>
<dbReference type="PROSITE" id="PS01175">
    <property type="entry name" value="RIBONUCLEASE_II"/>
    <property type="match status" value="1"/>
</dbReference>
<dbReference type="InterPro" id="IPR001900">
    <property type="entry name" value="RNase_II/R"/>
</dbReference>
<keyword evidence="3 8" id="KW-0963">Cytoplasm</keyword>
<accession>U2DYJ0</accession>
<dbReference type="InterPro" id="IPR022966">
    <property type="entry name" value="RNase_II/R_CS"/>
</dbReference>